<proteinExistence type="predicted"/>
<evidence type="ECO:0000313" key="2">
    <source>
        <dbReference type="Proteomes" id="UP000183508"/>
    </source>
</evidence>
<dbReference type="RefSeq" id="WP_074952762.1">
    <property type="nucleotide sequence ID" value="NZ_FPBV01000011.1"/>
</dbReference>
<keyword evidence="2" id="KW-1185">Reference proteome</keyword>
<protein>
    <submittedName>
        <fullName evidence="1">Uncharacterized protein</fullName>
    </submittedName>
</protein>
<dbReference type="OrthoDB" id="2374217at2"/>
<dbReference type="Proteomes" id="UP000183508">
    <property type="component" value="Unassembled WGS sequence"/>
</dbReference>
<evidence type="ECO:0000313" key="1">
    <source>
        <dbReference type="EMBL" id="SFU87262.1"/>
    </source>
</evidence>
<dbReference type="AlphaFoldDB" id="A0A1I7JQ14"/>
<sequence>MGTVLLFLLGVCGYQVVSVWVYQQETAKSSLPKPYILPNDDFDQKTMNAIRAAIDHFQVATTPHNHEVYIVTGGLGEANPQLDGFDSDGNMTFRMRTENNATIDIRETPVSPARWQMQHQGTGIMVAEDPSGPVAGFSPVPWVHKTTTDGFDYYEWDEFPTTKVYYFQKDKTYIILTVNYIGQFEFPEGIIHHLESIGNPLS</sequence>
<gene>
    <name evidence="1" type="ORF">SAMN05421543_11145</name>
</gene>
<accession>A0A1I7JQ14</accession>
<dbReference type="EMBL" id="FPBV01000011">
    <property type="protein sequence ID" value="SFU87262.1"/>
    <property type="molecule type" value="Genomic_DNA"/>
</dbReference>
<organism evidence="1 2">
    <name type="scientific">Alicyclobacillus macrosporangiidus</name>
    <dbReference type="NCBI Taxonomy" id="392015"/>
    <lineage>
        <taxon>Bacteria</taxon>
        <taxon>Bacillati</taxon>
        <taxon>Bacillota</taxon>
        <taxon>Bacilli</taxon>
        <taxon>Bacillales</taxon>
        <taxon>Alicyclobacillaceae</taxon>
        <taxon>Alicyclobacillus</taxon>
    </lineage>
</organism>
<reference evidence="2" key="1">
    <citation type="submission" date="2016-10" db="EMBL/GenBank/DDBJ databases">
        <authorList>
            <person name="Varghese N."/>
        </authorList>
    </citation>
    <scope>NUCLEOTIDE SEQUENCE [LARGE SCALE GENOMIC DNA]</scope>
    <source>
        <strain evidence="2">DSM 17980</strain>
    </source>
</reference>
<name>A0A1I7JQ14_9BACL</name>